<feature type="compositionally biased region" description="Basic residues" evidence="1">
    <location>
        <begin position="7"/>
        <end position="17"/>
    </location>
</feature>
<evidence type="ECO:0000256" key="1">
    <source>
        <dbReference type="SAM" id="MobiDB-lite"/>
    </source>
</evidence>
<dbReference type="AlphaFoldDB" id="A0A804RES4"/>
<keyword evidence="3" id="KW-1185">Reference proteome</keyword>
<name>A0A804RES4_MAIZE</name>
<organism evidence="2 3">
    <name type="scientific">Zea mays</name>
    <name type="common">Maize</name>
    <dbReference type="NCBI Taxonomy" id="4577"/>
    <lineage>
        <taxon>Eukaryota</taxon>
        <taxon>Viridiplantae</taxon>
        <taxon>Streptophyta</taxon>
        <taxon>Embryophyta</taxon>
        <taxon>Tracheophyta</taxon>
        <taxon>Spermatophyta</taxon>
        <taxon>Magnoliopsida</taxon>
        <taxon>Liliopsida</taxon>
        <taxon>Poales</taxon>
        <taxon>Poaceae</taxon>
        <taxon>PACMAD clade</taxon>
        <taxon>Panicoideae</taxon>
        <taxon>Andropogonodae</taxon>
        <taxon>Andropogoneae</taxon>
        <taxon>Tripsacinae</taxon>
        <taxon>Zea</taxon>
    </lineage>
</organism>
<reference evidence="2" key="3">
    <citation type="submission" date="2021-05" db="UniProtKB">
        <authorList>
            <consortium name="EnsemblPlants"/>
        </authorList>
    </citation>
    <scope>IDENTIFICATION</scope>
    <source>
        <strain evidence="2">cv. B73</strain>
    </source>
</reference>
<protein>
    <submittedName>
        <fullName evidence="2">Uncharacterized protein</fullName>
    </submittedName>
</protein>
<reference evidence="2" key="2">
    <citation type="submission" date="2019-07" db="EMBL/GenBank/DDBJ databases">
        <authorList>
            <person name="Seetharam A."/>
            <person name="Woodhouse M."/>
            <person name="Cannon E."/>
        </authorList>
    </citation>
    <scope>NUCLEOTIDE SEQUENCE [LARGE SCALE GENOMIC DNA]</scope>
    <source>
        <strain evidence="2">cv. B73</strain>
    </source>
</reference>
<accession>A0A804RES4</accession>
<feature type="region of interest" description="Disordered" evidence="1">
    <location>
        <begin position="1"/>
        <end position="55"/>
    </location>
</feature>
<sequence>MRAPSTVHRRPRARPRLYLRANKQAGSSSIRSDAHPTSVVDQAQAAEPAGICGRSGRWRRRWRRRACAGAGARASRGSACPTTTARRCACRRATAAATATASCASASASGSAS</sequence>
<reference evidence="3" key="1">
    <citation type="journal article" date="2009" name="Science">
        <title>The B73 maize genome: complexity, diversity, and dynamics.</title>
        <authorList>
            <person name="Schnable P.S."/>
            <person name="Ware D."/>
            <person name="Fulton R.S."/>
            <person name="Stein J.C."/>
            <person name="Wei F."/>
            <person name="Pasternak S."/>
            <person name="Liang C."/>
            <person name="Zhang J."/>
            <person name="Fulton L."/>
            <person name="Graves T.A."/>
            <person name="Minx P."/>
            <person name="Reily A.D."/>
            <person name="Courtney L."/>
            <person name="Kruchowski S.S."/>
            <person name="Tomlinson C."/>
            <person name="Strong C."/>
            <person name="Delehaunty K."/>
            <person name="Fronick C."/>
            <person name="Courtney B."/>
            <person name="Rock S.M."/>
            <person name="Belter E."/>
            <person name="Du F."/>
            <person name="Kim K."/>
            <person name="Abbott R.M."/>
            <person name="Cotton M."/>
            <person name="Levy A."/>
            <person name="Marchetto P."/>
            <person name="Ochoa K."/>
            <person name="Jackson S.M."/>
            <person name="Gillam B."/>
            <person name="Chen W."/>
            <person name="Yan L."/>
            <person name="Higginbotham J."/>
            <person name="Cardenas M."/>
            <person name="Waligorski J."/>
            <person name="Applebaum E."/>
            <person name="Phelps L."/>
            <person name="Falcone J."/>
            <person name="Kanchi K."/>
            <person name="Thane T."/>
            <person name="Scimone A."/>
            <person name="Thane N."/>
            <person name="Henke J."/>
            <person name="Wang T."/>
            <person name="Ruppert J."/>
            <person name="Shah N."/>
            <person name="Rotter K."/>
            <person name="Hodges J."/>
            <person name="Ingenthron E."/>
            <person name="Cordes M."/>
            <person name="Kohlberg S."/>
            <person name="Sgro J."/>
            <person name="Delgado B."/>
            <person name="Mead K."/>
            <person name="Chinwalla A."/>
            <person name="Leonard S."/>
            <person name="Crouse K."/>
            <person name="Collura K."/>
            <person name="Kudrna D."/>
            <person name="Currie J."/>
            <person name="He R."/>
            <person name="Angelova A."/>
            <person name="Rajasekar S."/>
            <person name="Mueller T."/>
            <person name="Lomeli R."/>
            <person name="Scara G."/>
            <person name="Ko A."/>
            <person name="Delaney K."/>
            <person name="Wissotski M."/>
            <person name="Lopez G."/>
            <person name="Campos D."/>
            <person name="Braidotti M."/>
            <person name="Ashley E."/>
            <person name="Golser W."/>
            <person name="Kim H."/>
            <person name="Lee S."/>
            <person name="Lin J."/>
            <person name="Dujmic Z."/>
            <person name="Kim W."/>
            <person name="Talag J."/>
            <person name="Zuccolo A."/>
            <person name="Fan C."/>
            <person name="Sebastian A."/>
            <person name="Kramer M."/>
            <person name="Spiegel L."/>
            <person name="Nascimento L."/>
            <person name="Zutavern T."/>
            <person name="Miller B."/>
            <person name="Ambroise C."/>
            <person name="Muller S."/>
            <person name="Spooner W."/>
            <person name="Narechania A."/>
            <person name="Ren L."/>
            <person name="Wei S."/>
            <person name="Kumari S."/>
            <person name="Faga B."/>
            <person name="Levy M.J."/>
            <person name="McMahan L."/>
            <person name="Van Buren P."/>
            <person name="Vaughn M.W."/>
            <person name="Ying K."/>
            <person name="Yeh C.-T."/>
            <person name="Emrich S.J."/>
            <person name="Jia Y."/>
            <person name="Kalyanaraman A."/>
            <person name="Hsia A.-P."/>
            <person name="Barbazuk W.B."/>
            <person name="Baucom R.S."/>
            <person name="Brutnell T.P."/>
            <person name="Carpita N.C."/>
            <person name="Chaparro C."/>
            <person name="Chia J.-M."/>
            <person name="Deragon J.-M."/>
            <person name="Estill J.C."/>
            <person name="Fu Y."/>
            <person name="Jeddeloh J.A."/>
            <person name="Han Y."/>
            <person name="Lee H."/>
            <person name="Li P."/>
            <person name="Lisch D.R."/>
            <person name="Liu S."/>
            <person name="Liu Z."/>
            <person name="Nagel D.H."/>
            <person name="McCann M.C."/>
            <person name="SanMiguel P."/>
            <person name="Myers A.M."/>
            <person name="Nettleton D."/>
            <person name="Nguyen J."/>
            <person name="Penning B.W."/>
            <person name="Ponnala L."/>
            <person name="Schneider K.L."/>
            <person name="Schwartz D.C."/>
            <person name="Sharma A."/>
            <person name="Soderlund C."/>
            <person name="Springer N.M."/>
            <person name="Sun Q."/>
            <person name="Wang H."/>
            <person name="Waterman M."/>
            <person name="Westerman R."/>
            <person name="Wolfgruber T.K."/>
            <person name="Yang L."/>
            <person name="Yu Y."/>
            <person name="Zhang L."/>
            <person name="Zhou S."/>
            <person name="Zhu Q."/>
            <person name="Bennetzen J.L."/>
            <person name="Dawe R.K."/>
            <person name="Jiang J."/>
            <person name="Jiang N."/>
            <person name="Presting G.G."/>
            <person name="Wessler S.R."/>
            <person name="Aluru S."/>
            <person name="Martienssen R.A."/>
            <person name="Clifton S.W."/>
            <person name="McCombie W.R."/>
            <person name="Wing R.A."/>
            <person name="Wilson R.K."/>
        </authorList>
    </citation>
    <scope>NUCLEOTIDE SEQUENCE [LARGE SCALE GENOMIC DNA]</scope>
    <source>
        <strain evidence="3">cv. B73</strain>
    </source>
</reference>
<dbReference type="Proteomes" id="UP000007305">
    <property type="component" value="Chromosome 10"/>
</dbReference>
<evidence type="ECO:0000313" key="3">
    <source>
        <dbReference type="Proteomes" id="UP000007305"/>
    </source>
</evidence>
<evidence type="ECO:0000313" key="2">
    <source>
        <dbReference type="EnsemblPlants" id="Zm00001eb413770_P002"/>
    </source>
</evidence>
<gene>
    <name evidence="2" type="primary">LOC100280744</name>
</gene>
<proteinExistence type="predicted"/>
<dbReference type="Gramene" id="Zm00001eb413770_T002">
    <property type="protein sequence ID" value="Zm00001eb413770_P002"/>
    <property type="gene ID" value="Zm00001eb413770"/>
</dbReference>
<dbReference type="EnsemblPlants" id="Zm00001eb413770_T002">
    <property type="protein sequence ID" value="Zm00001eb413770_P002"/>
    <property type="gene ID" value="Zm00001eb413770"/>
</dbReference>